<comment type="caution">
    <text evidence="1">The sequence shown here is derived from an EMBL/GenBank/DDBJ whole genome shotgun (WGS) entry which is preliminary data.</text>
</comment>
<proteinExistence type="predicted"/>
<reference evidence="1" key="1">
    <citation type="journal article" date="2023" name="G3 (Bethesda)">
        <title>A reference genome for the long-term kleptoplast-retaining sea slug Elysia crispata morphotype clarki.</title>
        <authorList>
            <person name="Eastman K.E."/>
            <person name="Pendleton A.L."/>
            <person name="Shaikh M.A."/>
            <person name="Suttiyut T."/>
            <person name="Ogas R."/>
            <person name="Tomko P."/>
            <person name="Gavelis G."/>
            <person name="Widhalm J.R."/>
            <person name="Wisecaver J.H."/>
        </authorList>
    </citation>
    <scope>NUCLEOTIDE SEQUENCE</scope>
    <source>
        <strain evidence="1">ECLA1</strain>
    </source>
</reference>
<keyword evidence="2" id="KW-1185">Reference proteome</keyword>
<name>A0AAE1AML9_9GAST</name>
<sequence>MLLAGLTMMSDGFNAGPIVGTNFLILCILKYPICNVEYDGKFNAQTVSVSTFSILGKDNRLRLTMESNCVKWLCLH</sequence>
<evidence type="ECO:0000313" key="1">
    <source>
        <dbReference type="EMBL" id="KAK3790597.1"/>
    </source>
</evidence>
<organism evidence="1 2">
    <name type="scientific">Elysia crispata</name>
    <name type="common">lettuce slug</name>
    <dbReference type="NCBI Taxonomy" id="231223"/>
    <lineage>
        <taxon>Eukaryota</taxon>
        <taxon>Metazoa</taxon>
        <taxon>Spiralia</taxon>
        <taxon>Lophotrochozoa</taxon>
        <taxon>Mollusca</taxon>
        <taxon>Gastropoda</taxon>
        <taxon>Heterobranchia</taxon>
        <taxon>Euthyneura</taxon>
        <taxon>Panpulmonata</taxon>
        <taxon>Sacoglossa</taxon>
        <taxon>Placobranchoidea</taxon>
        <taxon>Plakobranchidae</taxon>
        <taxon>Elysia</taxon>
    </lineage>
</organism>
<accession>A0AAE1AML9</accession>
<dbReference type="AlphaFoldDB" id="A0AAE1AML9"/>
<protein>
    <submittedName>
        <fullName evidence="1">Uncharacterized protein</fullName>
    </submittedName>
</protein>
<evidence type="ECO:0000313" key="2">
    <source>
        <dbReference type="Proteomes" id="UP001283361"/>
    </source>
</evidence>
<gene>
    <name evidence="1" type="ORF">RRG08_066308</name>
</gene>
<dbReference type="Proteomes" id="UP001283361">
    <property type="component" value="Unassembled WGS sequence"/>
</dbReference>
<dbReference type="EMBL" id="JAWDGP010001536">
    <property type="protein sequence ID" value="KAK3790597.1"/>
    <property type="molecule type" value="Genomic_DNA"/>
</dbReference>